<dbReference type="InterPro" id="IPR005624">
    <property type="entry name" value="PduO/GlcC-like"/>
</dbReference>
<gene>
    <name evidence="2" type="ORF">GEM_3835</name>
</gene>
<proteinExistence type="predicted"/>
<feature type="signal peptide" evidence="1">
    <location>
        <begin position="1"/>
        <end position="23"/>
    </location>
</feature>
<reference evidence="2 3" key="1">
    <citation type="journal article" date="2012" name="J. Bacteriol.">
        <title>Complete Genome Sequence of Burkholderia sp. Strain GG4, a Betaproteobacterium That Reduces 3-Oxo-N-Acylhomoserine Lactones and Produces Different N-Acylhomoserine Lactones.</title>
        <authorList>
            <person name="Hong K.W."/>
            <person name="Koh C.L."/>
            <person name="Sam C.K."/>
            <person name="Yin W.F."/>
            <person name="Chan K.G."/>
        </authorList>
    </citation>
    <scope>NUCLEOTIDE SEQUENCE [LARGE SCALE GENOMIC DNA]</scope>
    <source>
        <strain evidence="2 3">GG4</strain>
    </source>
</reference>
<dbReference type="SUPFAM" id="SSF143744">
    <property type="entry name" value="GlcG-like"/>
    <property type="match status" value="1"/>
</dbReference>
<accession>A0A9W3K4X9</accession>
<dbReference type="PANTHER" id="PTHR34309">
    <property type="entry name" value="SLR1406 PROTEIN"/>
    <property type="match status" value="1"/>
</dbReference>
<dbReference type="Gene3D" id="3.30.450.150">
    <property type="entry name" value="Haem-degrading domain"/>
    <property type="match status" value="1"/>
</dbReference>
<evidence type="ECO:0000313" key="3">
    <source>
        <dbReference type="Proteomes" id="UP000032866"/>
    </source>
</evidence>
<dbReference type="Pfam" id="PF03928">
    <property type="entry name" value="HbpS-like"/>
    <property type="match status" value="1"/>
</dbReference>
<dbReference type="Proteomes" id="UP000032866">
    <property type="component" value="Chromosome 2"/>
</dbReference>
<sequence length="171" mass="17215">MLVRSFKLILLSATMAVATGAQAQASAPANVPENLPYSTPYGAPITLAQARRVIDAAEAEARRRNWQYAIAVVDSGGNLVSCDKMDDTQLASLQIAEAKAQASVRFRRATKAMQDAVNGGSPGTLSIPGILAGEGGVPIIVGGKLIGAIGTSGGAGVQDSVIAAAGAAAIK</sequence>
<dbReference type="InterPro" id="IPR038084">
    <property type="entry name" value="PduO/GlcC-like_sf"/>
</dbReference>
<name>A0A9W3K4X9_BURCE</name>
<evidence type="ECO:0008006" key="4">
    <source>
        <dbReference type="Google" id="ProtNLM"/>
    </source>
</evidence>
<evidence type="ECO:0000256" key="1">
    <source>
        <dbReference type="SAM" id="SignalP"/>
    </source>
</evidence>
<keyword evidence="1" id="KW-0732">Signal</keyword>
<organism evidence="2 3">
    <name type="scientific">Burkholderia cepacia GG4</name>
    <dbReference type="NCBI Taxonomy" id="1009846"/>
    <lineage>
        <taxon>Bacteria</taxon>
        <taxon>Pseudomonadati</taxon>
        <taxon>Pseudomonadota</taxon>
        <taxon>Betaproteobacteria</taxon>
        <taxon>Burkholderiales</taxon>
        <taxon>Burkholderiaceae</taxon>
        <taxon>Burkholderia</taxon>
        <taxon>Burkholderia cepacia complex</taxon>
    </lineage>
</organism>
<dbReference type="AlphaFoldDB" id="A0A9W3K4X9"/>
<dbReference type="EMBL" id="CP003775">
    <property type="protein sequence ID" value="AFQ50225.1"/>
    <property type="molecule type" value="Genomic_DNA"/>
</dbReference>
<feature type="chain" id="PRO_5041000571" description="GlcG protein" evidence="1">
    <location>
        <begin position="24"/>
        <end position="171"/>
    </location>
</feature>
<protein>
    <recommendedName>
        <fullName evidence="4">GlcG protein</fullName>
    </recommendedName>
</protein>
<dbReference type="InterPro" id="IPR052517">
    <property type="entry name" value="GlcG_carb_metab_protein"/>
</dbReference>
<dbReference type="KEGG" id="bct:GEM_3835"/>
<dbReference type="PANTHER" id="PTHR34309:SF1">
    <property type="entry name" value="PROTEIN GLCG"/>
    <property type="match status" value="1"/>
</dbReference>
<evidence type="ECO:0000313" key="2">
    <source>
        <dbReference type="EMBL" id="AFQ50225.1"/>
    </source>
</evidence>